<dbReference type="EMBL" id="UINC01220456">
    <property type="protein sequence ID" value="SVE48376.1"/>
    <property type="molecule type" value="Genomic_DNA"/>
</dbReference>
<dbReference type="AlphaFoldDB" id="A0A383DV23"/>
<evidence type="ECO:0008006" key="2">
    <source>
        <dbReference type="Google" id="ProtNLM"/>
    </source>
</evidence>
<gene>
    <name evidence="1" type="ORF">METZ01_LOCUS501230</name>
</gene>
<accession>A0A383DV23</accession>
<proteinExistence type="predicted"/>
<reference evidence="1" key="1">
    <citation type="submission" date="2018-05" db="EMBL/GenBank/DDBJ databases">
        <authorList>
            <person name="Lanie J.A."/>
            <person name="Ng W.-L."/>
            <person name="Kazmierczak K.M."/>
            <person name="Andrzejewski T.M."/>
            <person name="Davidsen T.M."/>
            <person name="Wayne K.J."/>
            <person name="Tettelin H."/>
            <person name="Glass J.I."/>
            <person name="Rusch D."/>
            <person name="Podicherti R."/>
            <person name="Tsui H.-C.T."/>
            <person name="Winkler M.E."/>
        </authorList>
    </citation>
    <scope>NUCLEOTIDE SEQUENCE</scope>
</reference>
<name>A0A383DV23_9ZZZZ</name>
<evidence type="ECO:0000313" key="1">
    <source>
        <dbReference type="EMBL" id="SVE48376.1"/>
    </source>
</evidence>
<sequence length="201" mass="21689">MRHENRKIFDQMRHGCLLISFLFLIGKGFLYSQETSEVVDDWSPPQLTAVSIISSNANNAYAKVGDTVWVYFTADEPLDPTAVNVKILGQTATLYRNKGNQTFSKYIVMDNAGAEGSIGFSISNYRDSAGNEGPTVSTISTGNTITFDRTAPKTTISSVAVTGGNVIPNFFNSTNTGIAFTVPIDNDASIINSSLEIVAKV</sequence>
<organism evidence="1">
    <name type="scientific">marine metagenome</name>
    <dbReference type="NCBI Taxonomy" id="408172"/>
    <lineage>
        <taxon>unclassified sequences</taxon>
        <taxon>metagenomes</taxon>
        <taxon>ecological metagenomes</taxon>
    </lineage>
</organism>
<feature type="non-terminal residue" evidence="1">
    <location>
        <position position="201"/>
    </location>
</feature>
<protein>
    <recommendedName>
        <fullName evidence="2">Cohesin domain-containing protein</fullName>
    </recommendedName>
</protein>